<keyword evidence="1 3" id="KW-0808">Transferase</keyword>
<dbReference type="SUPFAM" id="SSF56214">
    <property type="entry name" value="4'-phosphopantetheinyl transferase"/>
    <property type="match status" value="2"/>
</dbReference>
<evidence type="ECO:0000259" key="2">
    <source>
        <dbReference type="Pfam" id="PF01648"/>
    </source>
</evidence>
<accession>A0ABT8LFK9</accession>
<organism evidence="3 4">
    <name type="scientific">Agaribacillus aureus</name>
    <dbReference type="NCBI Taxonomy" id="3051825"/>
    <lineage>
        <taxon>Bacteria</taxon>
        <taxon>Pseudomonadati</taxon>
        <taxon>Bacteroidota</taxon>
        <taxon>Cytophagia</taxon>
        <taxon>Cytophagales</taxon>
        <taxon>Splendidivirgaceae</taxon>
        <taxon>Agaribacillus</taxon>
    </lineage>
</organism>
<feature type="domain" description="4'-phosphopantetheinyl transferase" evidence="2">
    <location>
        <begin position="109"/>
        <end position="193"/>
    </location>
</feature>
<dbReference type="Pfam" id="PF01648">
    <property type="entry name" value="ACPS"/>
    <property type="match status" value="1"/>
</dbReference>
<reference evidence="3" key="1">
    <citation type="submission" date="2023-06" db="EMBL/GenBank/DDBJ databases">
        <title>Genomic of Agaribacillus aureum.</title>
        <authorList>
            <person name="Wang G."/>
        </authorList>
    </citation>
    <scope>NUCLEOTIDE SEQUENCE</scope>
    <source>
        <strain evidence="3">BMA12</strain>
    </source>
</reference>
<sequence length="212" mass="24972">MPIIKYEQINAKSSWVIWRIDETIEDFLQKVTLDECDRNDLARIRHTDKKREWFSSRLAVKHLLGARQLKFNGIKKDQFNKPFLKDHSSHISISHSFPYAAAIIHAEKPVGIDIEQPRTKILSIAKKFLNEKERDFAGDDLDILSILWSAKEVLYKIHGRKRLTFKHHLAIQPFEKNHDHPISCSIIFGEDHFQSYQLKFQKINAHYVVFNL</sequence>
<protein>
    <submittedName>
        <fullName evidence="3">4'-phosphopantetheinyl transferase superfamily protein</fullName>
    </submittedName>
</protein>
<dbReference type="GO" id="GO:0016740">
    <property type="term" value="F:transferase activity"/>
    <property type="evidence" value="ECO:0007669"/>
    <property type="project" value="UniProtKB-KW"/>
</dbReference>
<keyword evidence="4" id="KW-1185">Reference proteome</keyword>
<dbReference type="EMBL" id="JAUJEB010000009">
    <property type="protein sequence ID" value="MDN5216580.1"/>
    <property type="molecule type" value="Genomic_DNA"/>
</dbReference>
<proteinExistence type="predicted"/>
<gene>
    <name evidence="3" type="ORF">QQ020_31210</name>
</gene>
<evidence type="ECO:0000313" key="3">
    <source>
        <dbReference type="EMBL" id="MDN5216580.1"/>
    </source>
</evidence>
<evidence type="ECO:0000256" key="1">
    <source>
        <dbReference type="ARBA" id="ARBA00022679"/>
    </source>
</evidence>
<dbReference type="Gene3D" id="3.90.470.20">
    <property type="entry name" value="4'-phosphopantetheinyl transferase domain"/>
    <property type="match status" value="1"/>
</dbReference>
<dbReference type="InterPro" id="IPR008278">
    <property type="entry name" value="4-PPantetheinyl_Trfase_dom"/>
</dbReference>
<evidence type="ECO:0000313" key="4">
    <source>
        <dbReference type="Proteomes" id="UP001172083"/>
    </source>
</evidence>
<dbReference type="RefSeq" id="WP_346761912.1">
    <property type="nucleotide sequence ID" value="NZ_JAUJEB010000009.1"/>
</dbReference>
<dbReference type="Proteomes" id="UP001172083">
    <property type="component" value="Unassembled WGS sequence"/>
</dbReference>
<comment type="caution">
    <text evidence="3">The sequence shown here is derived from an EMBL/GenBank/DDBJ whole genome shotgun (WGS) entry which is preliminary data.</text>
</comment>
<name>A0ABT8LFK9_9BACT</name>
<dbReference type="InterPro" id="IPR037143">
    <property type="entry name" value="4-PPantetheinyl_Trfase_dom_sf"/>
</dbReference>